<name>A0A8J7F6K1_9CYAN</name>
<evidence type="ECO:0000313" key="1">
    <source>
        <dbReference type="EMBL" id="MBE9215553.1"/>
    </source>
</evidence>
<dbReference type="InterPro" id="IPR007555">
    <property type="entry name" value="DUF499"/>
</dbReference>
<reference evidence="1" key="1">
    <citation type="submission" date="2020-10" db="EMBL/GenBank/DDBJ databases">
        <authorList>
            <person name="Castelo-Branco R."/>
            <person name="Eusebio N."/>
            <person name="Adriana R."/>
            <person name="Vieira A."/>
            <person name="Brugerolle De Fraissinette N."/>
            <person name="Rezende De Castro R."/>
            <person name="Schneider M.P."/>
            <person name="Vasconcelos V."/>
            <person name="Leao P.N."/>
        </authorList>
    </citation>
    <scope>NUCLEOTIDE SEQUENCE</scope>
    <source>
        <strain evidence="1">LEGE 06105</strain>
    </source>
</reference>
<gene>
    <name evidence="1" type="ORF">IQ247_23285</name>
</gene>
<accession>A0A8J7F6K1</accession>
<keyword evidence="1" id="KW-0547">Nucleotide-binding</keyword>
<dbReference type="RefSeq" id="WP_193923678.1">
    <property type="nucleotide sequence ID" value="NZ_JADEWL010000105.1"/>
</dbReference>
<dbReference type="Pfam" id="PF04465">
    <property type="entry name" value="DUF499"/>
    <property type="match status" value="1"/>
</dbReference>
<protein>
    <submittedName>
        <fullName evidence="1">ATP-binding protein</fullName>
    </submittedName>
</protein>
<proteinExistence type="predicted"/>
<keyword evidence="1" id="KW-0067">ATP-binding</keyword>
<sequence length="1087" mass="121299">MQLPSIFKTCVPRAEILAGELSLDLFAAKLKLVVEGKAPLVYQDSTTFFNNTFATEGLKTLISEVFGRLVGDKVGSPIIRLETSFGGGKTHDEIALWHIAKNGREIPGLERFADLSVIPERPIQVAAIACQDLTPVEGVLHADTGVTTYTIWGEIAYQIGGIDGYSLLKGSDEQRVSPGTAVLERIIQGQPTVIILDEIAQHLRVSKAVTVGKSDLAQQVVAFLFSLMDLAASNNNLVFVYTLADSGDSFGEETTEIKEAISASARQERVLKPSTDVEIYNIVKQRLFTSIDNHAAQNAAKEYLQSYKASSVSLPDGCKDSRYAETIAASYPFHPELFSLLNKKIASIQNFQRTRGALRLFARVIRYLWNNTNINTNINTNNWIPLIHPHHIPIGIEEEITSELTSRLERPLMRLAISADIYNADGREAHAQLQDGEWKAAGKPAFSSWVARTIFLHSINQGVVAGISRTELNLSLLTPGLGTSFVDTALERLSTVAWYLENDSITSTARFKEEPSINKIISEEKQQIGKTEAKDELRKRRDTIFAERLFKLVSAPESPGDVDDVADNIALCLIDFNEATISATTESAPLLVEKIFSETGESGKFRIYRNRLLFLIANRSQLDIAINNTREYLAILNILNSANRLQDLSESQQKQLKQKKGEFDLKVRISLTNAYRHLFYPANDAVKAPKGLMHYTLPAQDASDVKGKNNQQDVILKVLKDCQKIRSENASHYAPAYILQKVWLAGLEHWTTKALREEFAKNLGLNILLDAEVSKLRDTIRQGLQNGNWDMKVGEKIFIKTPDNDSKFNLPDTIEFSDRMVLYRRGILELPKPREIQFSTQLMNSSELIKPVKVRWKASGALKITLYQNGELVENEFRPSDEYEAQIDQTTNFKIVADYGNGEIVEKESQASILTYGNGTAKTPNGKEKGGDWDTTPLFKVKPAEFDLEGTPNVVFNQLGDRIHDHKITGIEFIAISVDQVMDYRRLMTALPLLMKFPIQIDQLATISAGEQFVRLEYQGAVKGFQSFQAAINGLLSNKDAQADVMLKLEIKFDSPVQPEGSEISTIKNALNRNPVDRLNLLVKVSY</sequence>
<dbReference type="EMBL" id="JADEWL010000105">
    <property type="protein sequence ID" value="MBE9215553.1"/>
    <property type="molecule type" value="Genomic_DNA"/>
</dbReference>
<organism evidence="1 2">
    <name type="scientific">Plectonema cf. radiosum LEGE 06105</name>
    <dbReference type="NCBI Taxonomy" id="945769"/>
    <lineage>
        <taxon>Bacteria</taxon>
        <taxon>Bacillati</taxon>
        <taxon>Cyanobacteriota</taxon>
        <taxon>Cyanophyceae</taxon>
        <taxon>Oscillatoriophycideae</taxon>
        <taxon>Oscillatoriales</taxon>
        <taxon>Microcoleaceae</taxon>
        <taxon>Plectonema</taxon>
    </lineage>
</organism>
<evidence type="ECO:0000313" key="2">
    <source>
        <dbReference type="Proteomes" id="UP000620559"/>
    </source>
</evidence>
<keyword evidence="2" id="KW-1185">Reference proteome</keyword>
<dbReference type="GO" id="GO:0005524">
    <property type="term" value="F:ATP binding"/>
    <property type="evidence" value="ECO:0007669"/>
    <property type="project" value="UniProtKB-KW"/>
</dbReference>
<comment type="caution">
    <text evidence="1">The sequence shown here is derived from an EMBL/GenBank/DDBJ whole genome shotgun (WGS) entry which is preliminary data.</text>
</comment>
<dbReference type="AlphaFoldDB" id="A0A8J7F6K1"/>
<dbReference type="Proteomes" id="UP000620559">
    <property type="component" value="Unassembled WGS sequence"/>
</dbReference>